<keyword evidence="2" id="KW-1185">Reference proteome</keyword>
<keyword evidence="1" id="KW-0449">Lipoprotein</keyword>
<organism evidence="1 2">
    <name type="scientific">Ramlibacter aquaticus</name>
    <dbReference type="NCBI Taxonomy" id="2780094"/>
    <lineage>
        <taxon>Bacteria</taxon>
        <taxon>Pseudomonadati</taxon>
        <taxon>Pseudomonadota</taxon>
        <taxon>Betaproteobacteria</taxon>
        <taxon>Burkholderiales</taxon>
        <taxon>Comamonadaceae</taxon>
        <taxon>Ramlibacter</taxon>
    </lineage>
</organism>
<comment type="caution">
    <text evidence="1">The sequence shown here is derived from an EMBL/GenBank/DDBJ whole genome shotgun (WGS) entry which is preliminary data.</text>
</comment>
<proteinExistence type="predicted"/>
<accession>A0ABR9SEE8</accession>
<gene>
    <name evidence="1" type="ORF">IM725_09135</name>
</gene>
<evidence type="ECO:0000313" key="2">
    <source>
        <dbReference type="Proteomes" id="UP000715965"/>
    </source>
</evidence>
<protein>
    <submittedName>
        <fullName evidence="1">Osmotically inducible lipoprotein OsmB</fullName>
    </submittedName>
</protein>
<name>A0ABR9SEE8_9BURK</name>
<feature type="non-terminal residue" evidence="1">
    <location>
        <position position="1"/>
    </location>
</feature>
<dbReference type="EMBL" id="JADDOJ010000030">
    <property type="protein sequence ID" value="MBE7940731.1"/>
    <property type="molecule type" value="Genomic_DNA"/>
</dbReference>
<dbReference type="Proteomes" id="UP000715965">
    <property type="component" value="Unassembled WGS sequence"/>
</dbReference>
<reference evidence="1 2" key="1">
    <citation type="submission" date="2020-10" db="EMBL/GenBank/DDBJ databases">
        <title>Draft genome of Ramlibacter aquaticus LMG 30558.</title>
        <authorList>
            <person name="Props R."/>
        </authorList>
    </citation>
    <scope>NUCLEOTIDE SEQUENCE [LARGE SCALE GENOMIC DNA]</scope>
    <source>
        <strain evidence="1 2">LMG 30558</strain>
    </source>
</reference>
<sequence>VVGDAVGGGPIGTLGGAAAGAYIGNKATK</sequence>
<evidence type="ECO:0000313" key="1">
    <source>
        <dbReference type="EMBL" id="MBE7940731.1"/>
    </source>
</evidence>